<name>A0AAU9JTT5_9CILI</name>
<evidence type="ECO:0000313" key="2">
    <source>
        <dbReference type="Proteomes" id="UP001162131"/>
    </source>
</evidence>
<dbReference type="Proteomes" id="UP001162131">
    <property type="component" value="Unassembled WGS sequence"/>
</dbReference>
<evidence type="ECO:0000313" key="1">
    <source>
        <dbReference type="EMBL" id="CAG9328960.1"/>
    </source>
</evidence>
<gene>
    <name evidence="1" type="ORF">BSTOLATCC_MIC48329</name>
</gene>
<comment type="caution">
    <text evidence="1">The sequence shown here is derived from an EMBL/GenBank/DDBJ whole genome shotgun (WGS) entry which is preliminary data.</text>
</comment>
<protein>
    <submittedName>
        <fullName evidence="1">Uncharacterized protein</fullName>
    </submittedName>
</protein>
<dbReference type="EMBL" id="CAJZBQ010000047">
    <property type="protein sequence ID" value="CAG9328960.1"/>
    <property type="molecule type" value="Genomic_DNA"/>
</dbReference>
<accession>A0AAU9JTT5</accession>
<dbReference type="AlphaFoldDB" id="A0AAU9JTT5"/>
<sequence>MCVRGGFGCFSVVLKSRSWRFEDPWAFLYGESGIFVPGSSLFPVAVEGRHFSTLETLEVDPWNQATPIVRSRTAEITHHHPLKTENTRQGGDRRYEKCTRYWI</sequence>
<organism evidence="1 2">
    <name type="scientific">Blepharisma stoltei</name>
    <dbReference type="NCBI Taxonomy" id="1481888"/>
    <lineage>
        <taxon>Eukaryota</taxon>
        <taxon>Sar</taxon>
        <taxon>Alveolata</taxon>
        <taxon>Ciliophora</taxon>
        <taxon>Postciliodesmatophora</taxon>
        <taxon>Heterotrichea</taxon>
        <taxon>Heterotrichida</taxon>
        <taxon>Blepharismidae</taxon>
        <taxon>Blepharisma</taxon>
    </lineage>
</organism>
<proteinExistence type="predicted"/>
<keyword evidence="2" id="KW-1185">Reference proteome</keyword>
<reference evidence="1" key="1">
    <citation type="submission" date="2021-09" db="EMBL/GenBank/DDBJ databases">
        <authorList>
            <consortium name="AG Swart"/>
            <person name="Singh M."/>
            <person name="Singh A."/>
            <person name="Seah K."/>
            <person name="Emmerich C."/>
        </authorList>
    </citation>
    <scope>NUCLEOTIDE SEQUENCE</scope>
    <source>
        <strain evidence="1">ATCC30299</strain>
    </source>
</reference>